<dbReference type="InterPro" id="IPR050765">
    <property type="entry name" value="Riboflavin_Biosynth_HTPR"/>
</dbReference>
<dbReference type="Gene3D" id="3.40.430.10">
    <property type="entry name" value="Dihydrofolate Reductase, subunit A"/>
    <property type="match status" value="1"/>
</dbReference>
<dbReference type="SUPFAM" id="SSF53597">
    <property type="entry name" value="Dihydrofolate reductase-like"/>
    <property type="match status" value="1"/>
</dbReference>
<dbReference type="Pfam" id="PF01872">
    <property type="entry name" value="RibD_C"/>
    <property type="match status" value="1"/>
</dbReference>
<dbReference type="GO" id="GO:0008703">
    <property type="term" value="F:5-amino-6-(5-phosphoribosylamino)uracil reductase activity"/>
    <property type="evidence" value="ECO:0007669"/>
    <property type="project" value="InterPro"/>
</dbReference>
<dbReference type="InterPro" id="IPR024072">
    <property type="entry name" value="DHFR-like_dom_sf"/>
</dbReference>
<proteinExistence type="predicted"/>
<gene>
    <name evidence="2" type="ORF">HJ588_00795</name>
</gene>
<dbReference type="PANTHER" id="PTHR38011">
    <property type="entry name" value="DIHYDROFOLATE REDUCTASE FAMILY PROTEIN (AFU_ORTHOLOGUE AFUA_8G06820)"/>
    <property type="match status" value="1"/>
</dbReference>
<dbReference type="RefSeq" id="WP_171151040.1">
    <property type="nucleotide sequence ID" value="NZ_JABENB010000001.1"/>
</dbReference>
<keyword evidence="3" id="KW-1185">Reference proteome</keyword>
<sequence>MTQTPARRVLLFTICSLDGAVDDPTRGFPAETDGPAPPSYDEVMIEQELKLIERQDVVLLGRGMYDEWSRYWPTSDAQPFADFINGVRKYVVTSRPLDRDWGDTTAVSGPLPDLVGELKALPGTGDIGVHGSITLAQSLLAEGLVDELQLAVAPVLDPVGRRLSDGLGDLSRFELVDCVRAPSGGLWLTYRPAAV</sequence>
<reference evidence="2 3" key="1">
    <citation type="submission" date="2020-05" db="EMBL/GenBank/DDBJ databases">
        <title>Flexivirga sp. ID2601S isolated from air conditioner.</title>
        <authorList>
            <person name="Kim D.H."/>
        </authorList>
    </citation>
    <scope>NUCLEOTIDE SEQUENCE [LARGE SCALE GENOMIC DNA]</scope>
    <source>
        <strain evidence="2 3">ID2601S</strain>
    </source>
</reference>
<dbReference type="InterPro" id="IPR002734">
    <property type="entry name" value="RibDG_C"/>
</dbReference>
<dbReference type="EMBL" id="JABENB010000001">
    <property type="protein sequence ID" value="NNG37812.1"/>
    <property type="molecule type" value="Genomic_DNA"/>
</dbReference>
<feature type="domain" description="Bacterial bifunctional deaminase-reductase C-terminal" evidence="1">
    <location>
        <begin position="9"/>
        <end position="180"/>
    </location>
</feature>
<evidence type="ECO:0000313" key="2">
    <source>
        <dbReference type="EMBL" id="NNG37812.1"/>
    </source>
</evidence>
<name>A0A849ALX8_9MICO</name>
<protein>
    <recommendedName>
        <fullName evidence="1">Bacterial bifunctional deaminase-reductase C-terminal domain-containing protein</fullName>
    </recommendedName>
</protein>
<dbReference type="AlphaFoldDB" id="A0A849ALX8"/>
<comment type="caution">
    <text evidence="2">The sequence shown here is derived from an EMBL/GenBank/DDBJ whole genome shotgun (WGS) entry which is preliminary data.</text>
</comment>
<evidence type="ECO:0000313" key="3">
    <source>
        <dbReference type="Proteomes" id="UP000557772"/>
    </source>
</evidence>
<dbReference type="GO" id="GO:0009231">
    <property type="term" value="P:riboflavin biosynthetic process"/>
    <property type="evidence" value="ECO:0007669"/>
    <property type="project" value="InterPro"/>
</dbReference>
<dbReference type="Proteomes" id="UP000557772">
    <property type="component" value="Unassembled WGS sequence"/>
</dbReference>
<evidence type="ECO:0000259" key="1">
    <source>
        <dbReference type="Pfam" id="PF01872"/>
    </source>
</evidence>
<accession>A0A849ALX8</accession>
<organism evidence="2 3">
    <name type="scientific">Flexivirga aerilata</name>
    <dbReference type="NCBI Taxonomy" id="1656889"/>
    <lineage>
        <taxon>Bacteria</taxon>
        <taxon>Bacillati</taxon>
        <taxon>Actinomycetota</taxon>
        <taxon>Actinomycetes</taxon>
        <taxon>Micrococcales</taxon>
        <taxon>Dermacoccaceae</taxon>
        <taxon>Flexivirga</taxon>
    </lineage>
</organism>
<dbReference type="PANTHER" id="PTHR38011:SF2">
    <property type="entry name" value="BIFUNCTIONAL DEAMINASE-REDUCTASE DOMAIN PROTEIN"/>
    <property type="match status" value="1"/>
</dbReference>